<dbReference type="RefSeq" id="XP_024753211.1">
    <property type="nucleotide sequence ID" value="XM_024893230.1"/>
</dbReference>
<gene>
    <name evidence="2" type="ORF">BBK36DRAFT_1138306</name>
</gene>
<evidence type="ECO:0000313" key="2">
    <source>
        <dbReference type="EMBL" id="PTB69891.1"/>
    </source>
</evidence>
<dbReference type="AlphaFoldDB" id="A0A2T4BKT5"/>
<reference evidence="3" key="1">
    <citation type="submission" date="2016-07" db="EMBL/GenBank/DDBJ databases">
        <title>Multiple horizontal gene transfer events from other fungi enriched the ability of initially mycotrophic Trichoderma (Ascomycota) to feed on dead plant biomass.</title>
        <authorList>
            <consortium name="DOE Joint Genome Institute"/>
            <person name="Atanasova L."/>
            <person name="Chenthamara K."/>
            <person name="Zhang J."/>
            <person name="Grujic M."/>
            <person name="Henrissat B."/>
            <person name="Kuo A."/>
            <person name="Aerts A."/>
            <person name="Salamov A."/>
            <person name="Lipzen A."/>
            <person name="Labutti K."/>
            <person name="Barry K."/>
            <person name="Miao Y."/>
            <person name="Rahimi M.J."/>
            <person name="Shen Q."/>
            <person name="Grigoriev I.V."/>
            <person name="Kubicek C.P."/>
            <person name="Druzhinina I.S."/>
        </authorList>
    </citation>
    <scope>NUCLEOTIDE SEQUENCE [LARGE SCALE GENOMIC DNA]</scope>
    <source>
        <strain evidence="3">TUCIM 6016</strain>
    </source>
</reference>
<dbReference type="OrthoDB" id="10684219at2759"/>
<dbReference type="GeneID" id="36601348"/>
<dbReference type="EMBL" id="KZ680208">
    <property type="protein sequence ID" value="PTB69891.1"/>
    <property type="molecule type" value="Genomic_DNA"/>
</dbReference>
<protein>
    <submittedName>
        <fullName evidence="2">Uncharacterized protein</fullName>
    </submittedName>
</protein>
<proteinExistence type="predicted"/>
<dbReference type="Proteomes" id="UP000241546">
    <property type="component" value="Unassembled WGS sequence"/>
</dbReference>
<evidence type="ECO:0000313" key="3">
    <source>
        <dbReference type="Proteomes" id="UP000241546"/>
    </source>
</evidence>
<feature type="chain" id="PRO_5015755601" evidence="1">
    <location>
        <begin position="24"/>
        <end position="105"/>
    </location>
</feature>
<keyword evidence="1" id="KW-0732">Signal</keyword>
<evidence type="ECO:0000256" key="1">
    <source>
        <dbReference type="SAM" id="SignalP"/>
    </source>
</evidence>
<keyword evidence="3" id="KW-1185">Reference proteome</keyword>
<feature type="signal peptide" evidence="1">
    <location>
        <begin position="1"/>
        <end position="23"/>
    </location>
</feature>
<organism evidence="2 3">
    <name type="scientific">Trichoderma citrinoviride</name>
    <dbReference type="NCBI Taxonomy" id="58853"/>
    <lineage>
        <taxon>Eukaryota</taxon>
        <taxon>Fungi</taxon>
        <taxon>Dikarya</taxon>
        <taxon>Ascomycota</taxon>
        <taxon>Pezizomycotina</taxon>
        <taxon>Sordariomycetes</taxon>
        <taxon>Hypocreomycetidae</taxon>
        <taxon>Hypocreales</taxon>
        <taxon>Hypocreaceae</taxon>
        <taxon>Trichoderma</taxon>
    </lineage>
</organism>
<name>A0A2T4BKT5_9HYPO</name>
<sequence length="105" mass="11496">MASNGLKVALVLAPGLLVQLCQPWQSTPISSQSNININWFTHAVPQQSTGATTQYNYWQRPSSKAKLLRHAGARCLASQEKLQSLFPLALNGCGWERFGALITTL</sequence>
<accession>A0A2T4BKT5</accession>